<dbReference type="GeneID" id="25981457"/>
<dbReference type="HOGENOM" id="CLU_304212_0_0_1"/>
<feature type="region of interest" description="Disordered" evidence="1">
    <location>
        <begin position="771"/>
        <end position="799"/>
    </location>
</feature>
<dbReference type="InterPro" id="IPR011993">
    <property type="entry name" value="PH-like_dom_sf"/>
</dbReference>
<keyword evidence="3" id="KW-1185">Reference proteome</keyword>
<organism evidence="3">
    <name type="scientific">Grosmannia clavigera (strain kw1407 / UAMH 11150)</name>
    <name type="common">Blue stain fungus</name>
    <name type="synonym">Graphiocladiella clavigera</name>
    <dbReference type="NCBI Taxonomy" id="655863"/>
    <lineage>
        <taxon>Eukaryota</taxon>
        <taxon>Fungi</taxon>
        <taxon>Dikarya</taxon>
        <taxon>Ascomycota</taxon>
        <taxon>Pezizomycotina</taxon>
        <taxon>Sordariomycetes</taxon>
        <taxon>Sordariomycetidae</taxon>
        <taxon>Ophiostomatales</taxon>
        <taxon>Ophiostomataceae</taxon>
        <taxon>Leptographium</taxon>
    </lineage>
</organism>
<protein>
    <recommendedName>
        <fullName evidence="4">PH domain-containing protein</fullName>
    </recommendedName>
</protein>
<feature type="compositionally biased region" description="Basic and acidic residues" evidence="1">
    <location>
        <begin position="567"/>
        <end position="578"/>
    </location>
</feature>
<reference evidence="2 3" key="1">
    <citation type="journal article" date="2011" name="Proc. Natl. Acad. Sci. U.S.A.">
        <title>Genome and transcriptome analyses of the mountain pine beetle-fungal symbiont Grosmannia clavigera, a lodgepole pine pathogen.</title>
        <authorList>
            <person name="DiGuistini S."/>
            <person name="Wang Y."/>
            <person name="Liao N.Y."/>
            <person name="Taylor G."/>
            <person name="Tanguay P."/>
            <person name="Feau N."/>
            <person name="Henrissat B."/>
            <person name="Chan S.K."/>
            <person name="Hesse-Orce U."/>
            <person name="Alamouti S.M."/>
            <person name="Tsui C.K.M."/>
            <person name="Docking R.T."/>
            <person name="Levasseur A."/>
            <person name="Haridas S."/>
            <person name="Robertson G."/>
            <person name="Birol I."/>
            <person name="Holt R.A."/>
            <person name="Marra M.A."/>
            <person name="Hamelin R.C."/>
            <person name="Hirst M."/>
            <person name="Jones S.J.M."/>
            <person name="Bohlmann J."/>
            <person name="Breuil C."/>
        </authorList>
    </citation>
    <scope>NUCLEOTIDE SEQUENCE [LARGE SCALE GENOMIC DNA]</scope>
    <source>
        <strain evidence="3">kw1407 / UAMH 11150</strain>
    </source>
</reference>
<feature type="region of interest" description="Disordered" evidence="1">
    <location>
        <begin position="223"/>
        <end position="269"/>
    </location>
</feature>
<dbReference type="STRING" id="655863.F0XRU5"/>
<gene>
    <name evidence="2" type="ORF">CMQ_7866</name>
</gene>
<dbReference type="OrthoDB" id="43122at2759"/>
<accession>F0XRU5</accession>
<feature type="compositionally biased region" description="Polar residues" evidence="1">
    <location>
        <begin position="247"/>
        <end position="263"/>
    </location>
</feature>
<evidence type="ECO:0000256" key="1">
    <source>
        <dbReference type="SAM" id="MobiDB-lite"/>
    </source>
</evidence>
<dbReference type="RefSeq" id="XP_014168981.1">
    <property type="nucleotide sequence ID" value="XM_014313506.1"/>
</dbReference>
<proteinExistence type="predicted"/>
<dbReference type="InParanoid" id="F0XRU5"/>
<feature type="region of interest" description="Disordered" evidence="1">
    <location>
        <begin position="567"/>
        <end position="728"/>
    </location>
</feature>
<dbReference type="PANTHER" id="PTHR38700">
    <property type="entry name" value="YALI0E22418P"/>
    <property type="match status" value="1"/>
</dbReference>
<dbReference type="Proteomes" id="UP000007796">
    <property type="component" value="Unassembled WGS sequence"/>
</dbReference>
<name>F0XRU5_GROCL</name>
<feature type="compositionally biased region" description="Basic and acidic residues" evidence="1">
    <location>
        <begin position="24"/>
        <end position="41"/>
    </location>
</feature>
<dbReference type="EMBL" id="GL629990">
    <property type="protein sequence ID" value="EFW99498.1"/>
    <property type="molecule type" value="Genomic_DNA"/>
</dbReference>
<evidence type="ECO:0000313" key="3">
    <source>
        <dbReference type="Proteomes" id="UP000007796"/>
    </source>
</evidence>
<feature type="compositionally biased region" description="Basic and acidic residues" evidence="1">
    <location>
        <begin position="641"/>
        <end position="650"/>
    </location>
</feature>
<evidence type="ECO:0008006" key="4">
    <source>
        <dbReference type="Google" id="ProtNLM"/>
    </source>
</evidence>
<dbReference type="PANTHER" id="PTHR38700:SF1">
    <property type="entry name" value="PH DOMAIN-CONTAINING PROTEIN"/>
    <property type="match status" value="1"/>
</dbReference>
<feature type="compositionally biased region" description="Low complexity" evidence="1">
    <location>
        <begin position="651"/>
        <end position="670"/>
    </location>
</feature>
<dbReference type="eggNOG" id="ENOG502S2MX">
    <property type="taxonomic scope" value="Eukaryota"/>
</dbReference>
<dbReference type="Gene3D" id="3.10.20.90">
    <property type="entry name" value="Phosphatidylinositol 3-kinase Catalytic Subunit, Chain A, domain 1"/>
    <property type="match status" value="1"/>
</dbReference>
<feature type="compositionally biased region" description="Low complexity" evidence="1">
    <location>
        <begin position="605"/>
        <end position="626"/>
    </location>
</feature>
<feature type="compositionally biased region" description="Polar residues" evidence="1">
    <location>
        <begin position="706"/>
        <end position="728"/>
    </location>
</feature>
<evidence type="ECO:0000313" key="2">
    <source>
        <dbReference type="EMBL" id="EFW99498.1"/>
    </source>
</evidence>
<dbReference type="AlphaFoldDB" id="F0XRU5"/>
<feature type="region of interest" description="Disordered" evidence="1">
    <location>
        <begin position="1"/>
        <end position="53"/>
    </location>
</feature>
<sequence length="819" mass="90096">MPVTTEASPPAQKLTRYRTIRGRNVPESRRYVEPEQKRAAGDEVDFCTRPPPTVSTLLPAALKTMNDRTLPPPEALARHPVQQMSPTLSTAIDRPAESALPTLLATTLPPKPAGFATGRTHSVKVANGSSTIDADEAAQRDANTEMLLAEQKRKDLERLQLQLENHQPVASPPRSTARDKLAFLSRRLGQRTIARDDLSTPAVSKTSTGPFKLSKLAGVSFDTPVATPRTQPSEEQSVGHLKDASSAPDSGTARSSSGFLQLDSSNDSSSLVESYSRFGLERRLRRYERIRDIMNTWDRDTDNSLAIVGASNSITADLDGRGSADARKDDSSDSDMAVDADLELSSVRQDKNMPPPGIAFIQMYHSQKLGRWNKRYISLMDDAGQVIASKKSDAIRLASLATSEYGSSNDFQSLCHLSDYDIYRPTEAEMRRHIKPPKRFCFAVKSQQRTAVFVNMDNLVHFFCIDDPMLAREFYNRVFAWRSWYLVNRKLSLAPQDTTTNTRQQHQLTIRAGESPSYSNVKLDLTSRQPPDVGLRVKESDYTADTRRTGNANEFAAGSLLGSAYDSRKNAEPAKQSEVKVQAPDGVQTRMLPFTEGSLLGTDRSLPAAPTAANSALTPTSATAAASRHEPSSCFPSATEHTARNHDQPSRRPAASSRPSSSSSTSQQQALYLSAGKLSGPTHVKSPPASMHRGRQPFVDSEVSMDRQQSLRRATSHTSSFRYEQQQHPRMPAPLIDLTPKFQEAPQWSLEHRGRGVRAPPGITHLVDLATRSTGGGDPTFEPAAAPLRRDGTDSTPPTRSRTDLCGFLFCTRFYDHLP</sequence>
<dbReference type="Gene3D" id="2.30.29.30">
    <property type="entry name" value="Pleckstrin-homology domain (PH domain)/Phosphotyrosine-binding domain (PTB)"/>
    <property type="match status" value="1"/>
</dbReference>